<evidence type="ECO:0000256" key="11">
    <source>
        <dbReference type="ARBA" id="ARBA00023284"/>
    </source>
</evidence>
<feature type="disulfide bond" description="Redox-active" evidence="15">
    <location>
        <begin position="40"/>
        <end position="45"/>
    </location>
</feature>
<evidence type="ECO:0000256" key="5">
    <source>
        <dbReference type="ARBA" id="ARBA00022490"/>
    </source>
</evidence>
<dbReference type="InterPro" id="IPR004099">
    <property type="entry name" value="Pyr_nucl-diS_OxRdtase_dimer"/>
</dbReference>
<dbReference type="Gene3D" id="3.50.50.60">
    <property type="entry name" value="FAD/NAD(P)-binding domain"/>
    <property type="match status" value="2"/>
</dbReference>
<evidence type="ECO:0000256" key="8">
    <source>
        <dbReference type="ARBA" id="ARBA00023002"/>
    </source>
</evidence>
<dbReference type="PANTHER" id="PTHR22912">
    <property type="entry name" value="DISULFIDE OXIDOREDUCTASE"/>
    <property type="match status" value="1"/>
</dbReference>
<keyword evidence="14" id="KW-0547">Nucleotide-binding</keyword>
<dbReference type="RefSeq" id="WP_073313025.1">
    <property type="nucleotide sequence ID" value="NZ_FQZN01000005.1"/>
</dbReference>
<comment type="similarity">
    <text evidence="2 16">Belongs to the class-I pyridine nucleotide-disulfide oxidoreductase family.</text>
</comment>
<evidence type="ECO:0000256" key="16">
    <source>
        <dbReference type="RuleBase" id="RU003692"/>
    </source>
</evidence>
<keyword evidence="5" id="KW-0963">Cytoplasm</keyword>
<dbReference type="eggNOG" id="COG1249">
    <property type="taxonomic scope" value="Bacteria"/>
</dbReference>
<feature type="domain" description="FAD/NAD(P)-binding" evidence="18">
    <location>
        <begin position="3"/>
        <end position="324"/>
    </location>
</feature>
<keyword evidence="6 16" id="KW-0285">Flavoprotein</keyword>
<keyword evidence="7 14" id="KW-0274">FAD</keyword>
<comment type="miscellaneous">
    <text evidence="16">The active site is a redox-active disulfide bond.</text>
</comment>
<comment type="cofactor">
    <cofactor evidence="14 16">
        <name>FAD</name>
        <dbReference type="ChEBI" id="CHEBI:57692"/>
    </cofactor>
    <text evidence="14 16">Binds 1 FAD per subunit.</text>
</comment>
<accession>A0A1M6D0M3</accession>
<comment type="catalytic activity">
    <reaction evidence="12 16">
        <text>N(6)-[(R)-dihydrolipoyl]-L-lysyl-[protein] + NAD(+) = N(6)-[(R)-lipoyl]-L-lysyl-[protein] + NADH + H(+)</text>
        <dbReference type="Rhea" id="RHEA:15045"/>
        <dbReference type="Rhea" id="RHEA-COMP:10474"/>
        <dbReference type="Rhea" id="RHEA-COMP:10475"/>
        <dbReference type="ChEBI" id="CHEBI:15378"/>
        <dbReference type="ChEBI" id="CHEBI:57540"/>
        <dbReference type="ChEBI" id="CHEBI:57945"/>
        <dbReference type="ChEBI" id="CHEBI:83099"/>
        <dbReference type="ChEBI" id="CHEBI:83100"/>
        <dbReference type="EC" id="1.8.1.4"/>
    </reaction>
</comment>
<keyword evidence="10" id="KW-1015">Disulfide bond</keyword>
<keyword evidence="11 16" id="KW-0676">Redox-active center</keyword>
<evidence type="ECO:0000256" key="7">
    <source>
        <dbReference type="ARBA" id="ARBA00022827"/>
    </source>
</evidence>
<feature type="binding site" evidence="14">
    <location>
        <begin position="136"/>
        <end position="138"/>
    </location>
    <ligand>
        <name>FAD</name>
        <dbReference type="ChEBI" id="CHEBI:57692"/>
    </ligand>
</feature>
<dbReference type="AlphaFoldDB" id="A0A1M6D0M3"/>
<feature type="binding site" evidence="14">
    <location>
        <begin position="173"/>
        <end position="180"/>
    </location>
    <ligand>
        <name>NAD(+)</name>
        <dbReference type="ChEBI" id="CHEBI:57540"/>
    </ligand>
</feature>
<feature type="domain" description="Pyridine nucleotide-disulphide oxidoreductase dimerisation" evidence="17">
    <location>
        <begin position="343"/>
        <end position="451"/>
    </location>
</feature>
<dbReference type="EMBL" id="FQZN01000005">
    <property type="protein sequence ID" value="SHI66865.1"/>
    <property type="molecule type" value="Genomic_DNA"/>
</dbReference>
<dbReference type="InterPro" id="IPR016156">
    <property type="entry name" value="FAD/NAD-linked_Rdtase_dimer_sf"/>
</dbReference>
<dbReference type="Proteomes" id="UP000184192">
    <property type="component" value="Unassembled WGS sequence"/>
</dbReference>
<dbReference type="Pfam" id="PF02852">
    <property type="entry name" value="Pyr_redox_dim"/>
    <property type="match status" value="1"/>
</dbReference>
<dbReference type="GO" id="GO:0050660">
    <property type="term" value="F:flavin adenine dinucleotide binding"/>
    <property type="evidence" value="ECO:0007669"/>
    <property type="project" value="InterPro"/>
</dbReference>
<keyword evidence="8 16" id="KW-0560">Oxidoreductase</keyword>
<organism evidence="19 20">
    <name type="scientific">Bacteroides stercorirosoris</name>
    <dbReference type="NCBI Taxonomy" id="871324"/>
    <lineage>
        <taxon>Bacteria</taxon>
        <taxon>Pseudomonadati</taxon>
        <taxon>Bacteroidota</taxon>
        <taxon>Bacteroidia</taxon>
        <taxon>Bacteroidales</taxon>
        <taxon>Bacteroidaceae</taxon>
        <taxon>Bacteroides</taxon>
    </lineage>
</organism>
<dbReference type="GO" id="GO:0006103">
    <property type="term" value="P:2-oxoglutarate metabolic process"/>
    <property type="evidence" value="ECO:0007669"/>
    <property type="project" value="TreeGrafter"/>
</dbReference>
<evidence type="ECO:0000256" key="4">
    <source>
        <dbReference type="ARBA" id="ARBA00016961"/>
    </source>
</evidence>
<keyword evidence="20" id="KW-1185">Reference proteome</keyword>
<evidence type="ECO:0000256" key="13">
    <source>
        <dbReference type="PIRSR" id="PIRSR000350-2"/>
    </source>
</evidence>
<dbReference type="NCBIfam" id="TIGR01350">
    <property type="entry name" value="lipoamide_DH"/>
    <property type="match status" value="1"/>
</dbReference>
<feature type="binding site" evidence="14">
    <location>
        <position position="268"/>
    </location>
    <ligand>
        <name>NAD(+)</name>
        <dbReference type="ChEBI" id="CHEBI:57540"/>
    </ligand>
</feature>
<dbReference type="SUPFAM" id="SSF55424">
    <property type="entry name" value="FAD/NAD-linked reductases, dimerisation (C-terminal) domain"/>
    <property type="match status" value="1"/>
</dbReference>
<gene>
    <name evidence="19" type="ORF">SAMN05444350_105150</name>
</gene>
<evidence type="ECO:0000256" key="14">
    <source>
        <dbReference type="PIRSR" id="PIRSR000350-3"/>
    </source>
</evidence>
<dbReference type="EC" id="1.8.1.4" evidence="3 16"/>
<dbReference type="SUPFAM" id="SSF51905">
    <property type="entry name" value="FAD/NAD(P)-binding domain"/>
    <property type="match status" value="1"/>
</dbReference>
<dbReference type="PRINTS" id="PR00411">
    <property type="entry name" value="PNDRDTASEI"/>
</dbReference>
<feature type="binding site" evidence="14">
    <location>
        <position position="196"/>
    </location>
    <ligand>
        <name>NAD(+)</name>
        <dbReference type="ChEBI" id="CHEBI:57540"/>
    </ligand>
</feature>
<dbReference type="GeneID" id="92711377"/>
<evidence type="ECO:0000259" key="18">
    <source>
        <dbReference type="Pfam" id="PF07992"/>
    </source>
</evidence>
<dbReference type="FunFam" id="3.30.390.30:FF:000001">
    <property type="entry name" value="Dihydrolipoyl dehydrogenase"/>
    <property type="match status" value="1"/>
</dbReference>
<evidence type="ECO:0000313" key="20">
    <source>
        <dbReference type="Proteomes" id="UP000184192"/>
    </source>
</evidence>
<dbReference type="GO" id="GO:0005737">
    <property type="term" value="C:cytoplasm"/>
    <property type="evidence" value="ECO:0007669"/>
    <property type="project" value="UniProtKB-SubCell"/>
</dbReference>
<sequence length="452" mass="48244">MKYQVAIIGGGPAGYTAAEAAGKAGLSVVLFEKQSLGGVCLNEGCIPTKTLLYSAKTYDAARHASKYAVSVTEVSFDLPKIIARKQKVVRKLVLGVKGKLTAHGVNIVQGEAAIIDKNTVQCGGETYECENLILCTGSETFIPPIPGTDSVPFWTHRDALDNKELPASLAIIGGGVIGIEFASFFSSLGVQVTVIEMLDEILGGMDKELSALLRAEYAKRGIKFMLSTKVVSIAEASSGEGQPQVQINYENAEGTGAVLADKLLMSVGRRPVTKGFGLENLDLRKMERGNICVNERMQASVPGVYVCGDLTGFSLLAHTAVREAEVAVHTILGKEDAMSYRAIPGVVYTNPEIAGVGQTEEALQIKGIHYRVVKLPMAYSGRFVAENEGVNGVCKLLISDDETILGAHVLGNPASEIITLAGMAIELKLTTTEWKKIIFPHPTVSEIFKEAL</sequence>
<dbReference type="InterPro" id="IPR036188">
    <property type="entry name" value="FAD/NAD-bd_sf"/>
</dbReference>
<dbReference type="PIRSF" id="PIRSF000350">
    <property type="entry name" value="Mercury_reductase_MerA"/>
    <property type="match status" value="1"/>
</dbReference>
<feature type="active site" description="Proton acceptor" evidence="13">
    <location>
        <position position="441"/>
    </location>
</feature>
<feature type="binding site" evidence="14">
    <location>
        <position position="49"/>
    </location>
    <ligand>
        <name>FAD</name>
        <dbReference type="ChEBI" id="CHEBI:57692"/>
    </ligand>
</feature>
<reference evidence="20" key="1">
    <citation type="submission" date="2016-11" db="EMBL/GenBank/DDBJ databases">
        <authorList>
            <person name="Varghese N."/>
            <person name="Submissions S."/>
        </authorList>
    </citation>
    <scope>NUCLEOTIDE SEQUENCE [LARGE SCALE GENOMIC DNA]</scope>
    <source>
        <strain evidence="20">DSM 26884</strain>
    </source>
</reference>
<dbReference type="InterPro" id="IPR023753">
    <property type="entry name" value="FAD/NAD-binding_dom"/>
</dbReference>
<evidence type="ECO:0000256" key="3">
    <source>
        <dbReference type="ARBA" id="ARBA00012608"/>
    </source>
</evidence>
<dbReference type="PANTHER" id="PTHR22912:SF217">
    <property type="entry name" value="DIHYDROLIPOYL DEHYDROGENASE"/>
    <property type="match status" value="1"/>
</dbReference>
<name>A0A1M6D0M3_9BACE</name>
<evidence type="ECO:0000256" key="9">
    <source>
        <dbReference type="ARBA" id="ARBA00023027"/>
    </source>
</evidence>
<dbReference type="InterPro" id="IPR050151">
    <property type="entry name" value="Class-I_Pyr_Nuc-Dis_Oxidored"/>
</dbReference>
<dbReference type="InterPro" id="IPR006258">
    <property type="entry name" value="Lipoamide_DH"/>
</dbReference>
<evidence type="ECO:0000256" key="6">
    <source>
        <dbReference type="ARBA" id="ARBA00022630"/>
    </source>
</evidence>
<evidence type="ECO:0000256" key="2">
    <source>
        <dbReference type="ARBA" id="ARBA00007532"/>
    </source>
</evidence>
<protein>
    <recommendedName>
        <fullName evidence="4 16">Dihydrolipoyl dehydrogenase</fullName>
        <ecNumber evidence="3 16">1.8.1.4</ecNumber>
    </recommendedName>
</protein>
<dbReference type="Gene3D" id="3.30.390.30">
    <property type="match status" value="1"/>
</dbReference>
<dbReference type="PROSITE" id="PS00076">
    <property type="entry name" value="PYRIDINE_REDOX_1"/>
    <property type="match status" value="1"/>
</dbReference>
<comment type="subcellular location">
    <subcellularLocation>
        <location evidence="1">Cytoplasm</location>
    </subcellularLocation>
</comment>
<evidence type="ECO:0000256" key="12">
    <source>
        <dbReference type="ARBA" id="ARBA00049187"/>
    </source>
</evidence>
<dbReference type="Pfam" id="PF07992">
    <property type="entry name" value="Pyr_redox_2"/>
    <property type="match status" value="1"/>
</dbReference>
<dbReference type="PRINTS" id="PR00368">
    <property type="entry name" value="FADPNR"/>
</dbReference>
<evidence type="ECO:0000256" key="10">
    <source>
        <dbReference type="ARBA" id="ARBA00023157"/>
    </source>
</evidence>
<dbReference type="GO" id="GO:0004148">
    <property type="term" value="F:dihydrolipoyl dehydrogenase (NADH) activity"/>
    <property type="evidence" value="ECO:0007669"/>
    <property type="project" value="UniProtKB-EC"/>
</dbReference>
<keyword evidence="9 14" id="KW-0520">NAD</keyword>
<feature type="binding site" evidence="14">
    <location>
        <position position="309"/>
    </location>
    <ligand>
        <name>FAD</name>
        <dbReference type="ChEBI" id="CHEBI:57692"/>
    </ligand>
</feature>
<evidence type="ECO:0000313" key="19">
    <source>
        <dbReference type="EMBL" id="SHI66865.1"/>
    </source>
</evidence>
<evidence type="ECO:0000256" key="1">
    <source>
        <dbReference type="ARBA" id="ARBA00004496"/>
    </source>
</evidence>
<evidence type="ECO:0000259" key="17">
    <source>
        <dbReference type="Pfam" id="PF02852"/>
    </source>
</evidence>
<proteinExistence type="inferred from homology"/>
<dbReference type="InterPro" id="IPR012999">
    <property type="entry name" value="Pyr_OxRdtase_I_AS"/>
</dbReference>
<dbReference type="InterPro" id="IPR001100">
    <property type="entry name" value="Pyr_nuc-diS_OxRdtase"/>
</dbReference>
<evidence type="ECO:0000256" key="15">
    <source>
        <dbReference type="PIRSR" id="PIRSR000350-4"/>
    </source>
</evidence>